<dbReference type="Proteomes" id="UP000030748">
    <property type="component" value="Unassembled WGS sequence"/>
</dbReference>
<dbReference type="InterPro" id="IPR008978">
    <property type="entry name" value="HSP20-like_chaperone"/>
</dbReference>
<evidence type="ECO:0000313" key="6">
    <source>
        <dbReference type="EMBL" id="EYU24954.1"/>
    </source>
</evidence>
<keyword evidence="2" id="KW-0346">Stress response</keyword>
<dbReference type="Pfam" id="PF00011">
    <property type="entry name" value="HSP20"/>
    <property type="match status" value="1"/>
</dbReference>
<dbReference type="PhylomeDB" id="A0A022QBI3"/>
<reference evidence="6 7" key="1">
    <citation type="journal article" date="2013" name="Proc. Natl. Acad. Sci. U.S.A.">
        <title>Fine-scale variation in meiotic recombination in Mimulus inferred from population shotgun sequencing.</title>
        <authorList>
            <person name="Hellsten U."/>
            <person name="Wright K.M."/>
            <person name="Jenkins J."/>
            <person name="Shu S."/>
            <person name="Yuan Y."/>
            <person name="Wessler S.R."/>
            <person name="Schmutz J."/>
            <person name="Willis J.H."/>
            <person name="Rokhsar D.S."/>
        </authorList>
    </citation>
    <scope>NUCLEOTIDE SEQUENCE [LARGE SCALE GENOMIC DNA]</scope>
    <source>
        <strain evidence="7">cv. DUN x IM62</strain>
    </source>
</reference>
<organism evidence="6 7">
    <name type="scientific">Erythranthe guttata</name>
    <name type="common">Yellow monkey flower</name>
    <name type="synonym">Mimulus guttatus</name>
    <dbReference type="NCBI Taxonomy" id="4155"/>
    <lineage>
        <taxon>Eukaryota</taxon>
        <taxon>Viridiplantae</taxon>
        <taxon>Streptophyta</taxon>
        <taxon>Embryophyta</taxon>
        <taxon>Tracheophyta</taxon>
        <taxon>Spermatophyta</taxon>
        <taxon>Magnoliopsida</taxon>
        <taxon>eudicotyledons</taxon>
        <taxon>Gunneridae</taxon>
        <taxon>Pentapetalae</taxon>
        <taxon>asterids</taxon>
        <taxon>lamiids</taxon>
        <taxon>Lamiales</taxon>
        <taxon>Phrymaceae</taxon>
        <taxon>Erythranthe</taxon>
    </lineage>
</organism>
<evidence type="ECO:0000313" key="7">
    <source>
        <dbReference type="Proteomes" id="UP000030748"/>
    </source>
</evidence>
<accession>A0A022QBI3</accession>
<protein>
    <recommendedName>
        <fullName evidence="5">SHSP domain-containing protein</fullName>
    </recommendedName>
</protein>
<sequence>MAAASLALKRLLSSGVLSRSLRPARTVVQPASSRVFSTNAVREYESDDSDDGDVVGRPDRRFFSPFSDVREYDSDDSDYDVVLYRPDLRAYSPFSGVFDPFSRRSNLSQVLNMIDQYIESPVADSGLRRNWDIKEADEGIHLRMDMPGLGKEDVKVSVEQNTLVIKGEGNKDFEDDKAGPRYTSRIDLPDKIYKTDAIKAEMKNGVLKVFLPKIKEEERTDVFQVNVE</sequence>
<keyword evidence="1" id="KW-0809">Transit peptide</keyword>
<dbReference type="OMA" id="VFHVKIE"/>
<dbReference type="OrthoDB" id="1431247at2759"/>
<evidence type="ECO:0000256" key="2">
    <source>
        <dbReference type="ARBA" id="ARBA00023016"/>
    </source>
</evidence>
<dbReference type="Gene3D" id="2.60.40.790">
    <property type="match status" value="1"/>
</dbReference>
<dbReference type="eggNOG" id="KOG0710">
    <property type="taxonomic scope" value="Eukaryota"/>
</dbReference>
<dbReference type="InterPro" id="IPR044656">
    <property type="entry name" value="HSP14.7/HSP23.5/HSP23.6-like"/>
</dbReference>
<keyword evidence="7" id="KW-1185">Reference proteome</keyword>
<dbReference type="EMBL" id="KI632098">
    <property type="protein sequence ID" value="EYU24954.1"/>
    <property type="molecule type" value="Genomic_DNA"/>
</dbReference>
<feature type="domain" description="SHSP" evidence="5">
    <location>
        <begin position="122"/>
        <end position="228"/>
    </location>
</feature>
<evidence type="ECO:0000256" key="3">
    <source>
        <dbReference type="PROSITE-ProRule" id="PRU00285"/>
    </source>
</evidence>
<evidence type="ECO:0000256" key="1">
    <source>
        <dbReference type="ARBA" id="ARBA00022946"/>
    </source>
</evidence>
<dbReference type="STRING" id="4155.A0A022QBI3"/>
<dbReference type="AlphaFoldDB" id="A0A022QBI3"/>
<proteinExistence type="inferred from homology"/>
<dbReference type="KEGG" id="egt:105971772"/>
<dbReference type="InterPro" id="IPR002068">
    <property type="entry name" value="A-crystallin/Hsp20_dom"/>
</dbReference>
<name>A0A022QBI3_ERYGU</name>
<dbReference type="PROSITE" id="PS01031">
    <property type="entry name" value="SHSP"/>
    <property type="match status" value="1"/>
</dbReference>
<dbReference type="PANTHER" id="PTHR46991">
    <property type="entry name" value="23.5 KDA HEAT SHOCK PROTEIN, MITOCHONDRIAL"/>
    <property type="match status" value="1"/>
</dbReference>
<comment type="similarity">
    <text evidence="3 4">Belongs to the small heat shock protein (HSP20) family.</text>
</comment>
<gene>
    <name evidence="6" type="ORF">MIMGU_mgv1a013209mg</name>
</gene>
<dbReference type="CDD" id="cd06464">
    <property type="entry name" value="ACD_sHsps-like"/>
    <property type="match status" value="1"/>
</dbReference>
<evidence type="ECO:0000256" key="4">
    <source>
        <dbReference type="RuleBase" id="RU003616"/>
    </source>
</evidence>
<evidence type="ECO:0000259" key="5">
    <source>
        <dbReference type="PROSITE" id="PS01031"/>
    </source>
</evidence>
<dbReference type="PANTHER" id="PTHR46991:SF11">
    <property type="entry name" value="SMALL HEAT SHOCK PROTEIN HSPF"/>
    <property type="match status" value="1"/>
</dbReference>
<dbReference type="SUPFAM" id="SSF49764">
    <property type="entry name" value="HSP20-like chaperones"/>
    <property type="match status" value="1"/>
</dbReference>